<accession>A0ABS3RAE7</accession>
<comment type="caution">
    <text evidence="1">The sequence shown here is derived from an EMBL/GenBank/DDBJ whole genome shotgun (WGS) entry which is preliminary data.</text>
</comment>
<protein>
    <submittedName>
        <fullName evidence="1">Uncharacterized protein</fullName>
    </submittedName>
</protein>
<sequence>MEHPKKATSGRDPQRVPACGLTCAGEVFGKHSYGGADRWVRRGPAAADRQACRLGPHPVELGVLLERARALLADPRQETLALEVEAPPPNRGTGPEAIMDHLAVRVRGDVLVARIPLQNAFTPPAVPAA</sequence>
<dbReference type="EMBL" id="JAGEOK010000030">
    <property type="protein sequence ID" value="MBO2443146.1"/>
    <property type="molecule type" value="Genomic_DNA"/>
</dbReference>
<proteinExistence type="predicted"/>
<evidence type="ECO:0000313" key="1">
    <source>
        <dbReference type="EMBL" id="MBO2443146.1"/>
    </source>
</evidence>
<organism evidence="1 2">
    <name type="scientific">Actinomadura nitritigenes</name>
    <dbReference type="NCBI Taxonomy" id="134602"/>
    <lineage>
        <taxon>Bacteria</taxon>
        <taxon>Bacillati</taxon>
        <taxon>Actinomycetota</taxon>
        <taxon>Actinomycetes</taxon>
        <taxon>Streptosporangiales</taxon>
        <taxon>Thermomonosporaceae</taxon>
        <taxon>Actinomadura</taxon>
    </lineage>
</organism>
<name>A0ABS3RAE7_9ACTN</name>
<evidence type="ECO:0000313" key="2">
    <source>
        <dbReference type="Proteomes" id="UP000666915"/>
    </source>
</evidence>
<gene>
    <name evidence="1" type="ORF">J4557_37030</name>
</gene>
<dbReference type="Proteomes" id="UP000666915">
    <property type="component" value="Unassembled WGS sequence"/>
</dbReference>
<reference evidence="1 2" key="1">
    <citation type="submission" date="2021-03" db="EMBL/GenBank/DDBJ databases">
        <authorList>
            <person name="Kanchanasin P."/>
            <person name="Saeng-In P."/>
            <person name="Phongsopitanun W."/>
            <person name="Yuki M."/>
            <person name="Kudo T."/>
            <person name="Ohkuma M."/>
            <person name="Tanasupawat S."/>
        </authorList>
    </citation>
    <scope>NUCLEOTIDE SEQUENCE [LARGE SCALE GENOMIC DNA]</scope>
    <source>
        <strain evidence="1 2">L46</strain>
    </source>
</reference>
<keyword evidence="2" id="KW-1185">Reference proteome</keyword>
<dbReference type="RefSeq" id="WP_208271463.1">
    <property type="nucleotide sequence ID" value="NZ_BAAAGM010000077.1"/>
</dbReference>